<comment type="caution">
    <text evidence="1">The sequence shown here is derived from an EMBL/GenBank/DDBJ whole genome shotgun (WGS) entry which is preliminary data.</text>
</comment>
<dbReference type="Gene3D" id="3.40.640.10">
    <property type="entry name" value="Type I PLP-dependent aspartate aminotransferase-like (Major domain)"/>
    <property type="match status" value="1"/>
</dbReference>
<reference evidence="1 2" key="2">
    <citation type="submission" date="2015-01" db="EMBL/GenBank/DDBJ databases">
        <authorList>
            <consortium name="NBRP consortium"/>
            <person name="Sawabe T."/>
            <person name="Meirelles P."/>
            <person name="Feng G."/>
            <person name="Sayaka M."/>
            <person name="Hattori M."/>
            <person name="Ohkuma M."/>
        </authorList>
    </citation>
    <scope>NUCLEOTIDE SEQUENCE [LARGE SCALE GENOMIC DNA]</scope>
    <source>
        <strain evidence="2">JCM 19241</strain>
    </source>
</reference>
<dbReference type="AlphaFoldDB" id="A0A0B8QNV1"/>
<accession>A0A0B8QNV1</accession>
<evidence type="ECO:0000313" key="2">
    <source>
        <dbReference type="Proteomes" id="UP000031666"/>
    </source>
</evidence>
<dbReference type="EMBL" id="BBSC01000006">
    <property type="protein sequence ID" value="GAM76678.1"/>
    <property type="molecule type" value="Genomic_DNA"/>
</dbReference>
<dbReference type="STRING" id="1481914.JCM19241_4215"/>
<dbReference type="Proteomes" id="UP000031666">
    <property type="component" value="Unassembled WGS sequence"/>
</dbReference>
<name>A0A0B8QNV1_9VIBR</name>
<organism evidence="1 2">
    <name type="scientific">Vibrio ishigakensis</name>
    <dbReference type="NCBI Taxonomy" id="1481914"/>
    <lineage>
        <taxon>Bacteria</taxon>
        <taxon>Pseudomonadati</taxon>
        <taxon>Pseudomonadota</taxon>
        <taxon>Gammaproteobacteria</taxon>
        <taxon>Vibrionales</taxon>
        <taxon>Vibrionaceae</taxon>
        <taxon>Vibrio</taxon>
    </lineage>
</organism>
<proteinExistence type="predicted"/>
<dbReference type="InterPro" id="IPR015421">
    <property type="entry name" value="PyrdxlP-dep_Trfase_major"/>
</dbReference>
<dbReference type="InterPro" id="IPR015424">
    <property type="entry name" value="PyrdxlP-dep_Trfase"/>
</dbReference>
<sequence>MTSALPYFLMPLSKIMIALNQNLVKIETSKAFTPLERQVLGMLHNLTYGREESFYQQWLHSAKHSLGAFCSGGTIATSPPFG</sequence>
<protein>
    <submittedName>
        <fullName evidence="1">Glutamate decarboxylase</fullName>
        <ecNumber evidence="1">4.1.1.15</ecNumber>
    </submittedName>
</protein>
<reference evidence="1 2" key="1">
    <citation type="submission" date="2015-01" db="EMBL/GenBank/DDBJ databases">
        <title>Vibrio sp. C94 JCM 19241 whole genome shotgun sequence.</title>
        <authorList>
            <person name="Sawabe T."/>
            <person name="Meirelles P."/>
            <person name="Feng G."/>
            <person name="Sayaka M."/>
            <person name="Hattori M."/>
            <person name="Ohkuma M."/>
        </authorList>
    </citation>
    <scope>NUCLEOTIDE SEQUENCE [LARGE SCALE GENOMIC DNA]</scope>
    <source>
        <strain evidence="2">JCM 19241</strain>
    </source>
</reference>
<dbReference type="EC" id="4.1.1.15" evidence="1"/>
<evidence type="ECO:0000313" key="1">
    <source>
        <dbReference type="EMBL" id="GAM76678.1"/>
    </source>
</evidence>
<gene>
    <name evidence="1" type="ORF">JCM19241_4215</name>
</gene>
<dbReference type="GO" id="GO:0004351">
    <property type="term" value="F:glutamate decarboxylase activity"/>
    <property type="evidence" value="ECO:0007669"/>
    <property type="project" value="UniProtKB-EC"/>
</dbReference>
<keyword evidence="1" id="KW-0456">Lyase</keyword>
<dbReference type="SUPFAM" id="SSF53383">
    <property type="entry name" value="PLP-dependent transferases"/>
    <property type="match status" value="1"/>
</dbReference>